<dbReference type="EMBL" id="AKFS01000300">
    <property type="protein sequence ID" value="EJF35667.1"/>
    <property type="molecule type" value="Genomic_DNA"/>
</dbReference>
<evidence type="ECO:0000256" key="5">
    <source>
        <dbReference type="HAMAP-Rule" id="MF_00214"/>
    </source>
</evidence>
<dbReference type="GO" id="GO:0008652">
    <property type="term" value="P:amino acid biosynthetic process"/>
    <property type="evidence" value="ECO:0007669"/>
    <property type="project" value="UniProtKB-KW"/>
</dbReference>
<protein>
    <recommendedName>
        <fullName evidence="5">3-dehydroquinate dehydratase</fullName>
        <shortName evidence="5">3-dehydroquinase</shortName>
        <ecNumber evidence="5">4.2.1.10</ecNumber>
    </recommendedName>
    <alternativeName>
        <fullName evidence="5">Type I DHQase</fullName>
    </alternativeName>
    <alternativeName>
        <fullName evidence="5">Type I dehydroquinase</fullName>
        <shortName evidence="5">DHQ1</shortName>
    </alternativeName>
</protein>
<feature type="binding site" evidence="5">
    <location>
        <position position="110"/>
    </location>
    <ligand>
        <name>3-dehydroquinate</name>
        <dbReference type="ChEBI" id="CHEBI:32364"/>
    </ligand>
</feature>
<comment type="catalytic activity">
    <reaction evidence="1 5">
        <text>3-dehydroquinate = 3-dehydroshikimate + H2O</text>
        <dbReference type="Rhea" id="RHEA:21096"/>
        <dbReference type="ChEBI" id="CHEBI:15377"/>
        <dbReference type="ChEBI" id="CHEBI:16630"/>
        <dbReference type="ChEBI" id="CHEBI:32364"/>
        <dbReference type="EC" id="4.2.1.10"/>
    </reaction>
</comment>
<organism evidence="7 8">
    <name type="scientific">Schaalia georgiae F0490</name>
    <dbReference type="NCBI Taxonomy" id="1125717"/>
    <lineage>
        <taxon>Bacteria</taxon>
        <taxon>Bacillati</taxon>
        <taxon>Actinomycetota</taxon>
        <taxon>Actinomycetes</taxon>
        <taxon>Actinomycetales</taxon>
        <taxon>Actinomycetaceae</taxon>
        <taxon>Schaalia</taxon>
    </lineage>
</organism>
<proteinExistence type="inferred from homology"/>
<dbReference type="GO" id="GO:0009073">
    <property type="term" value="P:aromatic amino acid family biosynthetic process"/>
    <property type="evidence" value="ECO:0007669"/>
    <property type="project" value="UniProtKB-KW"/>
</dbReference>
<dbReference type="RefSeq" id="WP_005872684.1">
    <property type="nucleotide sequence ID" value="NZ_AKFS01000300.1"/>
</dbReference>
<feature type="region of interest" description="Disordered" evidence="6">
    <location>
        <begin position="1"/>
        <end position="26"/>
    </location>
</feature>
<feature type="binding site" evidence="5">
    <location>
        <position position="255"/>
    </location>
    <ligand>
        <name>3-dehydroquinate</name>
        <dbReference type="ChEBI" id="CHEBI:32364"/>
    </ligand>
</feature>
<evidence type="ECO:0000256" key="1">
    <source>
        <dbReference type="ARBA" id="ARBA00001864"/>
    </source>
</evidence>
<comment type="pathway">
    <text evidence="5">Metabolic intermediate biosynthesis; chorismate biosynthesis; chorismate from D-erythrose 4-phosphate and phosphoenolpyruvate: step 3/7.</text>
</comment>
<dbReference type="GO" id="GO:0009423">
    <property type="term" value="P:chorismate biosynthetic process"/>
    <property type="evidence" value="ECO:0007669"/>
    <property type="project" value="UniProtKB-UniRule"/>
</dbReference>
<evidence type="ECO:0000313" key="8">
    <source>
        <dbReference type="Proteomes" id="UP000004578"/>
    </source>
</evidence>
<evidence type="ECO:0000256" key="6">
    <source>
        <dbReference type="SAM" id="MobiDB-lite"/>
    </source>
</evidence>
<dbReference type="InterPro" id="IPR001381">
    <property type="entry name" value="DHquinase_I"/>
</dbReference>
<comment type="caution">
    <text evidence="5">Lacks conserved residue(s) required for the propagation of feature annotation.</text>
</comment>
<dbReference type="NCBIfam" id="TIGR01093">
    <property type="entry name" value="aroD"/>
    <property type="match status" value="1"/>
</dbReference>
<dbReference type="PATRIC" id="fig|1125717.3.peg.1932"/>
<feature type="binding site" evidence="5">
    <location>
        <position position="259"/>
    </location>
    <ligand>
        <name>3-dehydroquinate</name>
        <dbReference type="ChEBI" id="CHEBI:32364"/>
    </ligand>
</feature>
<keyword evidence="3 5" id="KW-0456">Lyase</keyword>
<feature type="binding site" evidence="5">
    <location>
        <position position="236"/>
    </location>
    <ligand>
        <name>3-dehydroquinate</name>
        <dbReference type="ChEBI" id="CHEBI:32364"/>
    </ligand>
</feature>
<evidence type="ECO:0000256" key="4">
    <source>
        <dbReference type="ARBA" id="ARBA00023270"/>
    </source>
</evidence>
<dbReference type="SUPFAM" id="SSF51569">
    <property type="entry name" value="Aldolase"/>
    <property type="match status" value="1"/>
</dbReference>
<evidence type="ECO:0000313" key="7">
    <source>
        <dbReference type="EMBL" id="EJF35667.1"/>
    </source>
</evidence>
<dbReference type="InterPro" id="IPR018508">
    <property type="entry name" value="3-dehydroquinate_DH_AS"/>
</dbReference>
<comment type="function">
    <text evidence="5">Involved in the third step of the chorismate pathway, which leads to the biosynthesis of aromatic amino acids. Catalyzes the cis-dehydration of 3-dehydroquinate (DHQ) and introduces the first double bond of the aromatic ring to yield 3-dehydroshikimate.</text>
</comment>
<dbReference type="Gene3D" id="3.20.20.70">
    <property type="entry name" value="Aldolase class I"/>
    <property type="match status" value="1"/>
</dbReference>
<dbReference type="HAMAP" id="MF_00214">
    <property type="entry name" value="AroD"/>
    <property type="match status" value="1"/>
</dbReference>
<evidence type="ECO:0000256" key="2">
    <source>
        <dbReference type="ARBA" id="ARBA00023141"/>
    </source>
</evidence>
<dbReference type="CDD" id="cd00502">
    <property type="entry name" value="DHQase_I"/>
    <property type="match status" value="1"/>
</dbReference>
<name>J0MUD3_9ACTO</name>
<feature type="binding site" evidence="5">
    <location>
        <begin position="65"/>
        <end position="67"/>
    </location>
    <ligand>
        <name>3-dehydroquinate</name>
        <dbReference type="ChEBI" id="CHEBI:32364"/>
    </ligand>
</feature>
<sequence>MEEAAMSTGGARSRARGTVDIGRPPRGRVELGMRTRVIAPLTSGSRDGLLNEAAAVGDEPVDLVEWRADSMIRALAGSSFAAASDLVGELAATAGALLEASALPLIATVRTSSEGGAAHLDDSEYCALVASLAGMADAVDVEIGRESAPDLVREAQRAGARVIASHHDFGGTPTDEELAGVLAAMNHAGADVLKIACAPRSGGDVARVLTAGAWAREAYDRPVIAIAMGRLGGPTRFAGAALGGAATFASVGGASAPGQYTAREARTVLDIVEGAQ</sequence>
<comment type="subunit">
    <text evidence="5">Homodimer.</text>
</comment>
<feature type="active site" description="Proton donor/acceptor" evidence="5">
    <location>
        <position position="167"/>
    </location>
</feature>
<dbReference type="GO" id="GO:0046279">
    <property type="term" value="P:3,4-dihydroxybenzoate biosynthetic process"/>
    <property type="evidence" value="ECO:0007669"/>
    <property type="project" value="UniProtKB-ARBA"/>
</dbReference>
<dbReference type="FunFam" id="3.20.20.70:FF:000047">
    <property type="entry name" value="3-dehydroquinate dehydratase"/>
    <property type="match status" value="1"/>
</dbReference>
<keyword evidence="2 5" id="KW-0057">Aromatic amino acid biosynthesis</keyword>
<reference evidence="7 8" key="1">
    <citation type="submission" date="2012-05" db="EMBL/GenBank/DDBJ databases">
        <authorList>
            <person name="Harkins D.M."/>
            <person name="Madupu R."/>
            <person name="Durkin A.S."/>
            <person name="Torralba M."/>
            <person name="Methe B."/>
            <person name="Sutton G.G."/>
            <person name="Nelson K.E."/>
        </authorList>
    </citation>
    <scope>NUCLEOTIDE SEQUENCE [LARGE SCALE GENOMIC DNA]</scope>
    <source>
        <strain evidence="7 8">F0490</strain>
    </source>
</reference>
<dbReference type="EC" id="4.2.1.10" evidence="5"/>
<dbReference type="AlphaFoldDB" id="J0MUD3"/>
<feature type="active site" description="Schiff-base intermediate with substrate" evidence="5">
    <location>
        <position position="194"/>
    </location>
</feature>
<dbReference type="InterPro" id="IPR050146">
    <property type="entry name" value="Type-I_3-dehydroquinase"/>
</dbReference>
<comment type="caution">
    <text evidence="7">The sequence shown here is derived from an EMBL/GenBank/DDBJ whole genome shotgun (WGS) entry which is preliminary data.</text>
</comment>
<gene>
    <name evidence="5 7" type="primary">aroD</name>
    <name evidence="7" type="ORF">HMPREF1317_1898</name>
</gene>
<dbReference type="OrthoDB" id="9813659at2"/>
<evidence type="ECO:0000256" key="3">
    <source>
        <dbReference type="ARBA" id="ARBA00023239"/>
    </source>
</evidence>
<keyword evidence="8" id="KW-1185">Reference proteome</keyword>
<dbReference type="PANTHER" id="PTHR43699">
    <property type="entry name" value="3-DEHYDROQUINATE DEHYDRATASE"/>
    <property type="match status" value="1"/>
</dbReference>
<dbReference type="PANTHER" id="PTHR43699:SF1">
    <property type="entry name" value="3-DEHYDROQUINATE DEHYDRATASE"/>
    <property type="match status" value="1"/>
</dbReference>
<dbReference type="GO" id="GO:0003855">
    <property type="term" value="F:3-dehydroquinate dehydratase activity"/>
    <property type="evidence" value="ECO:0007669"/>
    <property type="project" value="UniProtKB-UniRule"/>
</dbReference>
<comment type="similarity">
    <text evidence="5">Belongs to the type-I 3-dehydroquinase family.</text>
</comment>
<dbReference type="Proteomes" id="UP000004578">
    <property type="component" value="Unassembled WGS sequence"/>
</dbReference>
<keyword evidence="5" id="KW-0028">Amino-acid biosynthesis</keyword>
<dbReference type="Pfam" id="PF01487">
    <property type="entry name" value="DHquinase_I"/>
    <property type="match status" value="1"/>
</dbReference>
<dbReference type="UniPathway" id="UPA00053">
    <property type="reaction ID" value="UER00086"/>
</dbReference>
<accession>J0MUD3</accession>
<dbReference type="PROSITE" id="PS01028">
    <property type="entry name" value="DEHYDROQUINASE_I"/>
    <property type="match status" value="1"/>
</dbReference>
<dbReference type="InterPro" id="IPR013785">
    <property type="entry name" value="Aldolase_TIM"/>
</dbReference>
<keyword evidence="4 5" id="KW-0704">Schiff base</keyword>